<dbReference type="EMBL" id="JACHNB010000001">
    <property type="protein sequence ID" value="MBB4743811.1"/>
    <property type="molecule type" value="Genomic_DNA"/>
</dbReference>
<gene>
    <name evidence="1" type="ORF">BJY16_007270</name>
</gene>
<organism evidence="1 2">
    <name type="scientific">Actinoplanes octamycinicus</name>
    <dbReference type="NCBI Taxonomy" id="135948"/>
    <lineage>
        <taxon>Bacteria</taxon>
        <taxon>Bacillati</taxon>
        <taxon>Actinomycetota</taxon>
        <taxon>Actinomycetes</taxon>
        <taxon>Micromonosporales</taxon>
        <taxon>Micromonosporaceae</taxon>
        <taxon>Actinoplanes</taxon>
    </lineage>
</organism>
<evidence type="ECO:0000313" key="2">
    <source>
        <dbReference type="Proteomes" id="UP000546162"/>
    </source>
</evidence>
<name>A0A7W7H4G0_9ACTN</name>
<dbReference type="AlphaFoldDB" id="A0A7W7H4G0"/>
<dbReference type="Proteomes" id="UP000546162">
    <property type="component" value="Unassembled WGS sequence"/>
</dbReference>
<evidence type="ECO:0000313" key="1">
    <source>
        <dbReference type="EMBL" id="MBB4743811.1"/>
    </source>
</evidence>
<protein>
    <submittedName>
        <fullName evidence="1">Uncharacterized protein</fullName>
    </submittedName>
</protein>
<sequence length="77" mass="8642">MARLSEVEWLLNDLCVRLGFCLPPAAARRLIQSPPADADAFAEAVFEAEGMPQPAVHHSDLHRRVRALIAEHMSRWP</sequence>
<keyword evidence="2" id="KW-1185">Reference proteome</keyword>
<reference evidence="1 2" key="1">
    <citation type="submission" date="2020-08" db="EMBL/GenBank/DDBJ databases">
        <title>Sequencing the genomes of 1000 actinobacteria strains.</title>
        <authorList>
            <person name="Klenk H.-P."/>
        </authorList>
    </citation>
    <scope>NUCLEOTIDE SEQUENCE [LARGE SCALE GENOMIC DNA]</scope>
    <source>
        <strain evidence="1 2">DSM 45809</strain>
    </source>
</reference>
<accession>A0A7W7H4G0</accession>
<proteinExistence type="predicted"/>
<dbReference type="RefSeq" id="WP_185044059.1">
    <property type="nucleotide sequence ID" value="NZ_BAABFG010000005.1"/>
</dbReference>
<comment type="caution">
    <text evidence="1">The sequence shown here is derived from an EMBL/GenBank/DDBJ whole genome shotgun (WGS) entry which is preliminary data.</text>
</comment>